<proteinExistence type="predicted"/>
<gene>
    <name evidence="1" type="ORF">M8H41_23650</name>
</gene>
<dbReference type="SUPFAM" id="SSF55874">
    <property type="entry name" value="ATPase domain of HSP90 chaperone/DNA topoisomerase II/histidine kinase"/>
    <property type="match status" value="1"/>
</dbReference>
<dbReference type="EMBL" id="JAMJEV010000033">
    <property type="protein sequence ID" value="MDO0825805.1"/>
    <property type="molecule type" value="Genomic_DNA"/>
</dbReference>
<accession>A0ABT8QXB7</accession>
<dbReference type="InterPro" id="IPR036890">
    <property type="entry name" value="HATPase_C_sf"/>
</dbReference>
<comment type="caution">
    <text evidence="1">The sequence shown here is derived from an EMBL/GenBank/DDBJ whole genome shotgun (WGS) entry which is preliminary data.</text>
</comment>
<organism evidence="1 2">
    <name type="scientific">Desulfosporosinus nitroreducens</name>
    <dbReference type="NCBI Taxonomy" id="2018668"/>
    <lineage>
        <taxon>Bacteria</taxon>
        <taxon>Bacillati</taxon>
        <taxon>Bacillota</taxon>
        <taxon>Clostridia</taxon>
        <taxon>Eubacteriales</taxon>
        <taxon>Desulfitobacteriaceae</taxon>
        <taxon>Desulfosporosinus</taxon>
    </lineage>
</organism>
<dbReference type="Gene3D" id="3.30.565.10">
    <property type="entry name" value="Histidine kinase-like ATPase, C-terminal domain"/>
    <property type="match status" value="1"/>
</dbReference>
<dbReference type="RefSeq" id="WP_252469612.1">
    <property type="nucleotide sequence ID" value="NZ_JAMHFY010000011.1"/>
</dbReference>
<keyword evidence="2" id="KW-1185">Reference proteome</keyword>
<evidence type="ECO:0008006" key="3">
    <source>
        <dbReference type="Google" id="ProtNLM"/>
    </source>
</evidence>
<evidence type="ECO:0000313" key="2">
    <source>
        <dbReference type="Proteomes" id="UP001176021"/>
    </source>
</evidence>
<protein>
    <recommendedName>
        <fullName evidence="3">Histidine kinase/HSP90-like ATPase domain-containing protein</fullName>
    </recommendedName>
</protein>
<dbReference type="Proteomes" id="UP001176021">
    <property type="component" value="Unassembled WGS sequence"/>
</dbReference>
<reference evidence="1" key="1">
    <citation type="submission" date="2022-05" db="EMBL/GenBank/DDBJ databases">
        <title>Expanded diversity of anoxic marine methylotrophy in a Black Sea sulfate reducing microorganism.</title>
        <authorList>
            <person name="Fischer P.Q."/>
            <person name="Stams A.J.M."/>
            <person name="Villanueva L."/>
            <person name="Sousa D.Z."/>
        </authorList>
    </citation>
    <scope>NUCLEOTIDE SEQUENCE</scope>
    <source>
        <strain evidence="1">P130</strain>
    </source>
</reference>
<sequence>MSLAEQEAPFKRDKLLALLCITQSIDILLIEAFQQANGTTARKYGGTGLGLSISRKLANLLNFEQMFSLIKIGYIDD</sequence>
<evidence type="ECO:0000313" key="1">
    <source>
        <dbReference type="EMBL" id="MDO0825805.1"/>
    </source>
</evidence>
<name>A0ABT8QXB7_9FIRM</name>